<dbReference type="Proteomes" id="UP001335729">
    <property type="component" value="Unassembled WGS sequence"/>
</dbReference>
<sequence length="216" mass="23750">MTRRTPMANSRIATLSLITLFALTACSTSNPSDSEDMETSGGTLSQNIAIRQTDDLGEPLPFETWHRKRWNSSNDGTSYEPCTAVTPSIASSLGLDPDSIADAATVDGQTLRGCEWHYAAEGMDNWSISQVVADYESLQYYKNRNESFDWMDDQHLNGRSIGVGSLNNGHCFSYVQSQDSGVMTAVNFSALPIPPLREICDRAIDLTRATIDQIPE</sequence>
<keyword evidence="3" id="KW-1185">Reference proteome</keyword>
<evidence type="ECO:0000313" key="2">
    <source>
        <dbReference type="EMBL" id="MEE4022712.1"/>
    </source>
</evidence>
<protein>
    <submittedName>
        <fullName evidence="2">DUF3558 family protein</fullName>
    </submittedName>
</protein>
<gene>
    <name evidence="2" type="ORF">V1Y59_06465</name>
</gene>
<organism evidence="2 3">
    <name type="scientific">Gordonia prachuapensis</name>
    <dbReference type="NCBI Taxonomy" id="3115651"/>
    <lineage>
        <taxon>Bacteria</taxon>
        <taxon>Bacillati</taxon>
        <taxon>Actinomycetota</taxon>
        <taxon>Actinomycetes</taxon>
        <taxon>Mycobacteriales</taxon>
        <taxon>Gordoniaceae</taxon>
        <taxon>Gordonia</taxon>
    </lineage>
</organism>
<evidence type="ECO:0000313" key="3">
    <source>
        <dbReference type="Proteomes" id="UP001335729"/>
    </source>
</evidence>
<proteinExistence type="predicted"/>
<name>A0ABU7MQV8_9ACTN</name>
<feature type="signal peptide" evidence="1">
    <location>
        <begin position="1"/>
        <end position="31"/>
    </location>
</feature>
<feature type="chain" id="PRO_5046984798" evidence="1">
    <location>
        <begin position="32"/>
        <end position="216"/>
    </location>
</feature>
<dbReference type="PROSITE" id="PS51257">
    <property type="entry name" value="PROKAR_LIPOPROTEIN"/>
    <property type="match status" value="1"/>
</dbReference>
<evidence type="ECO:0000256" key="1">
    <source>
        <dbReference type="SAM" id="SignalP"/>
    </source>
</evidence>
<accession>A0ABU7MQV8</accession>
<dbReference type="EMBL" id="JAZDUE010000004">
    <property type="protein sequence ID" value="MEE4022712.1"/>
    <property type="molecule type" value="Genomic_DNA"/>
</dbReference>
<dbReference type="RefSeq" id="WP_330504001.1">
    <property type="nucleotide sequence ID" value="NZ_JAZDUE010000004.1"/>
</dbReference>
<keyword evidence="1" id="KW-0732">Signal</keyword>
<comment type="caution">
    <text evidence="2">The sequence shown here is derived from an EMBL/GenBank/DDBJ whole genome shotgun (WGS) entry which is preliminary data.</text>
</comment>
<dbReference type="InterPro" id="IPR024520">
    <property type="entry name" value="DUF3558"/>
</dbReference>
<dbReference type="Pfam" id="PF12079">
    <property type="entry name" value="DUF3558"/>
    <property type="match status" value="1"/>
</dbReference>
<reference evidence="2 3" key="1">
    <citation type="submission" date="2024-01" db="EMBL/GenBank/DDBJ databases">
        <title>Draft genome sequence of Gordonia sp. PKS22-38.</title>
        <authorList>
            <person name="Suphannarot A."/>
            <person name="Mingma R."/>
        </authorList>
    </citation>
    <scope>NUCLEOTIDE SEQUENCE [LARGE SCALE GENOMIC DNA]</scope>
    <source>
        <strain evidence="2 3">PKS22-38</strain>
    </source>
</reference>